<dbReference type="RefSeq" id="WP_289963575.1">
    <property type="nucleotide sequence ID" value="NZ_JAUEOZ010000002.1"/>
</dbReference>
<dbReference type="EMBL" id="JAUEOZ010000002">
    <property type="protein sequence ID" value="MDN2483503.1"/>
    <property type="molecule type" value="Genomic_DNA"/>
</dbReference>
<gene>
    <name evidence="1" type="ORF">QWJ08_19340</name>
</gene>
<evidence type="ECO:0000313" key="2">
    <source>
        <dbReference type="Proteomes" id="UP001169719"/>
    </source>
</evidence>
<reference evidence="1" key="1">
    <citation type="submission" date="2024-05" db="EMBL/GenBank/DDBJ databases">
        <title>Genome Sequences of Four Agar- Degrading Marine Bacteria.</title>
        <authorList>
            <person name="Phillips E.K."/>
            <person name="Shaffer J.C."/>
            <person name="Henson M.W."/>
            <person name="Temperton B."/>
            <person name="Thrash C.J."/>
            <person name="Martin M.O."/>
        </authorList>
    </citation>
    <scope>NUCLEOTIDE SEQUENCE</scope>
    <source>
        <strain evidence="1">EKP203</strain>
    </source>
</reference>
<sequence length="184" mass="20199">MRKLAIACTSLILGCSTESTHYQALHWFDLIPEDQVTYQMQLDEFEHVAAAGPQAGLSQVTMRSDIEGKSVKLAGFVVPLELDVNNVYQFLLVPYHGACIHVPPPPANQILHVTTDTGLPIELTHDPIWVEGSIMTTAMEFDVAQVGYSLAMDHAYFYDAAEADTLDHISTASPYPGVFSSVFN</sequence>
<dbReference type="PROSITE" id="PS51257">
    <property type="entry name" value="PROKAR_LIPOPROTEIN"/>
    <property type="match status" value="1"/>
</dbReference>
<dbReference type="Pfam" id="PF11736">
    <property type="entry name" value="DUF3299"/>
    <property type="match status" value="1"/>
</dbReference>
<dbReference type="Gene3D" id="2.40.50.870">
    <property type="entry name" value="Protein of unknown function (DUF3299)"/>
    <property type="match status" value="1"/>
</dbReference>
<dbReference type="Proteomes" id="UP001169719">
    <property type="component" value="Unassembled WGS sequence"/>
</dbReference>
<proteinExistence type="predicted"/>
<accession>A0ABT7Y623</accession>
<dbReference type="InterPro" id="IPR021727">
    <property type="entry name" value="DUF3299"/>
</dbReference>
<evidence type="ECO:0000313" key="1">
    <source>
        <dbReference type="EMBL" id="MDN2483503.1"/>
    </source>
</evidence>
<keyword evidence="2" id="KW-1185">Reference proteome</keyword>
<organism evidence="1 2">
    <name type="scientific">Vibrio agarivorans</name>
    <dbReference type="NCBI Taxonomy" id="153622"/>
    <lineage>
        <taxon>Bacteria</taxon>
        <taxon>Pseudomonadati</taxon>
        <taxon>Pseudomonadota</taxon>
        <taxon>Gammaproteobacteria</taxon>
        <taxon>Vibrionales</taxon>
        <taxon>Vibrionaceae</taxon>
        <taxon>Vibrio</taxon>
    </lineage>
</organism>
<protein>
    <submittedName>
        <fullName evidence="1">DUF3299 domain-containing protein</fullName>
    </submittedName>
</protein>
<comment type="caution">
    <text evidence="1">The sequence shown here is derived from an EMBL/GenBank/DDBJ whole genome shotgun (WGS) entry which is preliminary data.</text>
</comment>
<name>A0ABT7Y623_9VIBR</name>